<reference evidence="1 2" key="1">
    <citation type="submission" date="2023-02" db="EMBL/GenBank/DDBJ databases">
        <title>LHISI_Scaffold_Assembly.</title>
        <authorList>
            <person name="Stuart O.P."/>
            <person name="Cleave R."/>
            <person name="Magrath M.J.L."/>
            <person name="Mikheyev A.S."/>
        </authorList>
    </citation>
    <scope>NUCLEOTIDE SEQUENCE [LARGE SCALE GENOMIC DNA]</scope>
    <source>
        <strain evidence="1">Daus_M_001</strain>
        <tissue evidence="1">Leg muscle</tissue>
    </source>
</reference>
<name>A0ABQ9GK73_9NEOP</name>
<dbReference type="Proteomes" id="UP001159363">
    <property type="component" value="Chromosome 10"/>
</dbReference>
<organism evidence="1 2">
    <name type="scientific">Dryococelus australis</name>
    <dbReference type="NCBI Taxonomy" id="614101"/>
    <lineage>
        <taxon>Eukaryota</taxon>
        <taxon>Metazoa</taxon>
        <taxon>Ecdysozoa</taxon>
        <taxon>Arthropoda</taxon>
        <taxon>Hexapoda</taxon>
        <taxon>Insecta</taxon>
        <taxon>Pterygota</taxon>
        <taxon>Neoptera</taxon>
        <taxon>Polyneoptera</taxon>
        <taxon>Phasmatodea</taxon>
        <taxon>Verophasmatodea</taxon>
        <taxon>Anareolatae</taxon>
        <taxon>Phasmatidae</taxon>
        <taxon>Eurycanthinae</taxon>
        <taxon>Dryococelus</taxon>
    </lineage>
</organism>
<dbReference type="EMBL" id="JARBHB010000011">
    <property type="protein sequence ID" value="KAJ8872436.1"/>
    <property type="molecule type" value="Genomic_DNA"/>
</dbReference>
<keyword evidence="2" id="KW-1185">Reference proteome</keyword>
<comment type="caution">
    <text evidence="1">The sequence shown here is derived from an EMBL/GenBank/DDBJ whole genome shotgun (WGS) entry which is preliminary data.</text>
</comment>
<evidence type="ECO:0000313" key="1">
    <source>
        <dbReference type="EMBL" id="KAJ8872436.1"/>
    </source>
</evidence>
<dbReference type="PANTHER" id="PTHR47326:SF1">
    <property type="entry name" value="HTH PSQ-TYPE DOMAIN-CONTAINING PROTEIN"/>
    <property type="match status" value="1"/>
</dbReference>
<sequence length="142" mass="16739">MDCDLNAAVYVVVANTVLMIRTVWTWSSRCDTSTLVRQHRPRFPRWRIPDRWEFSIFVQTLRETGSIPSTTVHSERVLEHHVEENENINGDVQRSPTTSTWRIAVTRNVSRTRIWRFLSDEELYPFHLECVQNLHRGTMASV</sequence>
<evidence type="ECO:0000313" key="2">
    <source>
        <dbReference type="Proteomes" id="UP001159363"/>
    </source>
</evidence>
<accession>A0ABQ9GK73</accession>
<proteinExistence type="predicted"/>
<dbReference type="PANTHER" id="PTHR47326">
    <property type="entry name" value="TRANSPOSABLE ELEMENT TC3 TRANSPOSASE-LIKE PROTEIN"/>
    <property type="match status" value="1"/>
</dbReference>
<gene>
    <name evidence="1" type="ORF">PR048_026040</name>
</gene>
<protein>
    <submittedName>
        <fullName evidence="1">Uncharacterized protein</fullName>
    </submittedName>
</protein>